<evidence type="ECO:0000313" key="1">
    <source>
        <dbReference type="EMBL" id="CAE4560554.1"/>
    </source>
</evidence>
<gene>
    <name evidence="1" type="ORF">AMON00008_LOCUS173</name>
</gene>
<proteinExistence type="predicted"/>
<reference evidence="1" key="1">
    <citation type="submission" date="2021-01" db="EMBL/GenBank/DDBJ databases">
        <authorList>
            <person name="Corre E."/>
            <person name="Pelletier E."/>
            <person name="Niang G."/>
            <person name="Scheremetjew M."/>
            <person name="Finn R."/>
            <person name="Kale V."/>
            <person name="Holt S."/>
            <person name="Cochrane G."/>
            <person name="Meng A."/>
            <person name="Brown T."/>
            <person name="Cohen L."/>
        </authorList>
    </citation>
    <scope>NUCLEOTIDE SEQUENCE</scope>
    <source>
        <strain evidence="1">CCMP3105</strain>
    </source>
</reference>
<name>A0A7S4PTB4_9DINO</name>
<accession>A0A7S4PTB4</accession>
<dbReference type="EMBL" id="HBNR01000229">
    <property type="protein sequence ID" value="CAE4560554.1"/>
    <property type="molecule type" value="Transcribed_RNA"/>
</dbReference>
<protein>
    <submittedName>
        <fullName evidence="1">Uncharacterized protein</fullName>
    </submittedName>
</protein>
<organism evidence="1">
    <name type="scientific">Alexandrium monilatum</name>
    <dbReference type="NCBI Taxonomy" id="311494"/>
    <lineage>
        <taxon>Eukaryota</taxon>
        <taxon>Sar</taxon>
        <taxon>Alveolata</taxon>
        <taxon>Dinophyceae</taxon>
        <taxon>Gonyaulacales</taxon>
        <taxon>Pyrocystaceae</taxon>
        <taxon>Alexandrium</taxon>
    </lineage>
</organism>
<dbReference type="AlphaFoldDB" id="A0A7S4PTB4"/>
<sequence>MTRFALLAGAPAIMSEQAEAVPCWSRRSRELLVAALLVLRRRGVVVRPCEVLLARFLLEPPPTLATWSPAVEVSAPLGRMASCRWSPHAGHLVFTAQPMAETPQGRYAELRVMRLSGQARCGIVLGVTLLRPGTWAGRPPRDVSAVPRCVWGVPRSGL</sequence>